<organism evidence="3 4">
    <name type="scientific">Leptospira ainlahdjerensis</name>
    <dbReference type="NCBI Taxonomy" id="2810033"/>
    <lineage>
        <taxon>Bacteria</taxon>
        <taxon>Pseudomonadati</taxon>
        <taxon>Spirochaetota</taxon>
        <taxon>Spirochaetia</taxon>
        <taxon>Leptospirales</taxon>
        <taxon>Leptospiraceae</taxon>
        <taxon>Leptospira</taxon>
    </lineage>
</organism>
<dbReference type="Proteomes" id="UP000724686">
    <property type="component" value="Unassembled WGS sequence"/>
</dbReference>
<feature type="transmembrane region" description="Helical" evidence="1">
    <location>
        <begin position="37"/>
        <end position="57"/>
    </location>
</feature>
<accession>A0ABS2UBJ4</accession>
<evidence type="ECO:0000313" key="3">
    <source>
        <dbReference type="EMBL" id="MBM9577174.1"/>
    </source>
</evidence>
<name>A0ABS2UBJ4_9LEPT</name>
<protein>
    <submittedName>
        <fullName evidence="3">DUF2892 domain-containing protein</fullName>
    </submittedName>
</protein>
<gene>
    <name evidence="3" type="ORF">JWG45_08420</name>
</gene>
<comment type="caution">
    <text evidence="3">The sequence shown here is derived from an EMBL/GenBank/DDBJ whole genome shotgun (WGS) entry which is preliminary data.</text>
</comment>
<dbReference type="InterPro" id="IPR021309">
    <property type="entry name" value="YgaP-like_TM"/>
</dbReference>
<reference evidence="3 4" key="1">
    <citation type="submission" date="2021-02" db="EMBL/GenBank/DDBJ databases">
        <title>Leptospira ainlahdjerensis sp. nov., Leptospira ainazelensis sp. nov., Leptospira abararensis sp. nov. and Leptospira chreensis sp. nov., four new species isolated from water sources in Algeria.</title>
        <authorList>
            <person name="Amara Korba A."/>
            <person name="Kainiu M."/>
            <person name="Vincent A.T."/>
            <person name="Mariet J.-F."/>
            <person name="Veyrier F.J."/>
            <person name="Goarant C."/>
            <person name="Picardeau M."/>
        </authorList>
    </citation>
    <scope>NUCLEOTIDE SEQUENCE [LARGE SCALE GENOMIC DNA]</scope>
    <source>
        <strain evidence="3 4">201903070</strain>
    </source>
</reference>
<evidence type="ECO:0000313" key="4">
    <source>
        <dbReference type="Proteomes" id="UP000724686"/>
    </source>
</evidence>
<sequence length="66" mass="6859">MKTNEGNIDRIARIVVGLGLVVLGFMTQGLLGTGISVFGLIPIATGVVGWCPLYSLLGISTCPVKK</sequence>
<proteinExistence type="predicted"/>
<evidence type="ECO:0000256" key="1">
    <source>
        <dbReference type="SAM" id="Phobius"/>
    </source>
</evidence>
<feature type="domain" description="Inner membrane protein YgaP-like transmembrane" evidence="2">
    <location>
        <begin position="1"/>
        <end position="64"/>
    </location>
</feature>
<evidence type="ECO:0000259" key="2">
    <source>
        <dbReference type="Pfam" id="PF11127"/>
    </source>
</evidence>
<keyword evidence="1" id="KW-0812">Transmembrane</keyword>
<dbReference type="Pfam" id="PF11127">
    <property type="entry name" value="YgaP-like_TM"/>
    <property type="match status" value="1"/>
</dbReference>
<keyword evidence="4" id="KW-1185">Reference proteome</keyword>
<feature type="transmembrane region" description="Helical" evidence="1">
    <location>
        <begin position="12"/>
        <end position="31"/>
    </location>
</feature>
<keyword evidence="1" id="KW-1133">Transmembrane helix</keyword>
<keyword evidence="1" id="KW-0472">Membrane</keyword>
<dbReference type="EMBL" id="JAFFPU010000031">
    <property type="protein sequence ID" value="MBM9577174.1"/>
    <property type="molecule type" value="Genomic_DNA"/>
</dbReference>